<reference evidence="2 3" key="1">
    <citation type="submission" date="2019-06" db="EMBL/GenBank/DDBJ databases">
        <title>Sequencing the genomes of 1000 actinobacteria strains.</title>
        <authorList>
            <person name="Klenk H.-P."/>
        </authorList>
    </citation>
    <scope>NUCLEOTIDE SEQUENCE [LARGE SCALE GENOMIC DNA]</scope>
    <source>
        <strain evidence="2 3">DSM 46837</strain>
    </source>
</reference>
<gene>
    <name evidence="2" type="ORF">FHU33_4553</name>
</gene>
<dbReference type="Pfam" id="PF08378">
    <property type="entry name" value="NERD"/>
    <property type="match status" value="1"/>
</dbReference>
<dbReference type="Proteomes" id="UP000319865">
    <property type="component" value="Unassembled WGS sequence"/>
</dbReference>
<sequence length="205" mass="21931">MTLGTATTATVRLARGTKPIDWLRLVSAAAAQIHDWAATTEGRRRTGLALQSLDREAWQVARHIRLPDGGHADHLASGPTGGYLLNSRAWHGVVTVDHKGATITPDRRPEAAWTARGQHCSLAPAAAALGRTASAAGSRLPAPRAVVVIWGTFPERLALSGGITYVAGDHLVEWLSGQTRRPHHRFLREPVSGDHVDPVLARSLA</sequence>
<dbReference type="InterPro" id="IPR011528">
    <property type="entry name" value="NERD"/>
</dbReference>
<keyword evidence="3" id="KW-1185">Reference proteome</keyword>
<proteinExistence type="predicted"/>
<dbReference type="AlphaFoldDB" id="A0A543P1D7"/>
<comment type="caution">
    <text evidence="2">The sequence shown here is derived from an EMBL/GenBank/DDBJ whole genome shotgun (WGS) entry which is preliminary data.</text>
</comment>
<protein>
    <submittedName>
        <fullName evidence="2">Nuclease-like protein</fullName>
    </submittedName>
</protein>
<evidence type="ECO:0000259" key="1">
    <source>
        <dbReference type="Pfam" id="PF08378"/>
    </source>
</evidence>
<evidence type="ECO:0000313" key="3">
    <source>
        <dbReference type="Proteomes" id="UP000319865"/>
    </source>
</evidence>
<organism evidence="2 3">
    <name type="scientific">Blastococcus colisei</name>
    <dbReference type="NCBI Taxonomy" id="1564162"/>
    <lineage>
        <taxon>Bacteria</taxon>
        <taxon>Bacillati</taxon>
        <taxon>Actinomycetota</taxon>
        <taxon>Actinomycetes</taxon>
        <taxon>Geodermatophilales</taxon>
        <taxon>Geodermatophilaceae</taxon>
        <taxon>Blastococcus</taxon>
    </lineage>
</organism>
<dbReference type="EMBL" id="VFQE01000002">
    <property type="protein sequence ID" value="TQN37881.1"/>
    <property type="molecule type" value="Genomic_DNA"/>
</dbReference>
<accession>A0A543P1D7</accession>
<name>A0A543P1D7_9ACTN</name>
<evidence type="ECO:0000313" key="2">
    <source>
        <dbReference type="EMBL" id="TQN37881.1"/>
    </source>
</evidence>
<feature type="domain" description="NERD" evidence="1">
    <location>
        <begin position="41"/>
        <end position="101"/>
    </location>
</feature>